<evidence type="ECO:0000256" key="4">
    <source>
        <dbReference type="ARBA" id="ARBA00022989"/>
    </source>
</evidence>
<feature type="transmembrane region" description="Helical" evidence="15">
    <location>
        <begin position="224"/>
        <end position="247"/>
    </location>
</feature>
<dbReference type="PRINTS" id="PR01523">
    <property type="entry name" value="S1PRECEPTOR"/>
</dbReference>
<evidence type="ECO:0000256" key="12">
    <source>
        <dbReference type="PIRSR" id="PIRSR604061-50"/>
    </source>
</evidence>
<evidence type="ECO:0000256" key="3">
    <source>
        <dbReference type="ARBA" id="ARBA00022692"/>
    </source>
</evidence>
<dbReference type="AlphaFoldDB" id="A0A6J2UUS0"/>
<evidence type="ECO:0000256" key="13">
    <source>
        <dbReference type="RuleBase" id="RU000688"/>
    </source>
</evidence>
<evidence type="ECO:0000256" key="15">
    <source>
        <dbReference type="SAM" id="Phobius"/>
    </source>
</evidence>
<dbReference type="GO" id="GO:0008078">
    <property type="term" value="P:mesodermal cell migration"/>
    <property type="evidence" value="ECO:0007669"/>
    <property type="project" value="UniProtKB-ARBA"/>
</dbReference>
<dbReference type="SUPFAM" id="SSF81321">
    <property type="entry name" value="Family A G protein-coupled receptor-like"/>
    <property type="match status" value="1"/>
</dbReference>
<evidence type="ECO:0000259" key="16">
    <source>
        <dbReference type="PROSITE" id="PS50262"/>
    </source>
</evidence>
<comment type="subcellular location">
    <subcellularLocation>
        <location evidence="1">Cell membrane</location>
        <topology evidence="1">Multi-pass membrane protein</topology>
    </subcellularLocation>
</comment>
<reference evidence="18" key="1">
    <citation type="submission" date="2025-08" db="UniProtKB">
        <authorList>
            <consortium name="RefSeq"/>
        </authorList>
    </citation>
    <scope>IDENTIFICATION</scope>
</reference>
<evidence type="ECO:0000256" key="14">
    <source>
        <dbReference type="SAM" id="MobiDB-lite"/>
    </source>
</evidence>
<keyword evidence="12" id="KW-1015">Disulfide bond</keyword>
<accession>A0A6J2UUS0</accession>
<keyword evidence="9" id="KW-0325">Glycoprotein</keyword>
<evidence type="ECO:0000256" key="5">
    <source>
        <dbReference type="ARBA" id="ARBA00023040"/>
    </source>
</evidence>
<dbReference type="InterPro" id="IPR004061">
    <property type="entry name" value="S1P_rcpt"/>
</dbReference>
<feature type="compositionally biased region" description="Polar residues" evidence="14">
    <location>
        <begin position="357"/>
        <end position="367"/>
    </location>
</feature>
<keyword evidence="6 15" id="KW-0472">Membrane</keyword>
<keyword evidence="8 13" id="KW-0675">Receptor</keyword>
<comment type="similarity">
    <text evidence="13">Belongs to the G-protein coupled receptor 1 family.</text>
</comment>
<evidence type="ECO:0000256" key="1">
    <source>
        <dbReference type="ARBA" id="ARBA00004651"/>
    </source>
</evidence>
<dbReference type="PRINTS" id="PR01524">
    <property type="entry name" value="EDG3RECEPTOR"/>
</dbReference>
<dbReference type="PROSITE" id="PS50262">
    <property type="entry name" value="G_PROTEIN_RECEP_F1_2"/>
    <property type="match status" value="1"/>
</dbReference>
<evidence type="ECO:0000256" key="7">
    <source>
        <dbReference type="ARBA" id="ARBA00023139"/>
    </source>
</evidence>
<dbReference type="GeneID" id="115807094"/>
<feature type="transmembrane region" description="Helical" evidence="15">
    <location>
        <begin position="145"/>
        <end position="162"/>
    </location>
</feature>
<evidence type="ECO:0000256" key="6">
    <source>
        <dbReference type="ARBA" id="ARBA00023136"/>
    </source>
</evidence>
<keyword evidence="2" id="KW-1003">Cell membrane</keyword>
<keyword evidence="5 13" id="KW-0297">G-protein coupled receptor</keyword>
<dbReference type="InterPro" id="IPR017452">
    <property type="entry name" value="GPCR_Rhodpsn_7TM"/>
</dbReference>
<evidence type="ECO:0000313" key="18">
    <source>
        <dbReference type="RefSeq" id="XP_030623814.1"/>
    </source>
</evidence>
<dbReference type="Gene3D" id="1.20.1070.10">
    <property type="entry name" value="Rhodopsin 7-helix transmembrane proteins"/>
    <property type="match status" value="1"/>
</dbReference>
<proteinExistence type="inferred from homology"/>
<dbReference type="GO" id="GO:0005886">
    <property type="term" value="C:plasma membrane"/>
    <property type="evidence" value="ECO:0007669"/>
    <property type="project" value="UniProtKB-SubCell"/>
</dbReference>
<dbReference type="CDD" id="cd15345">
    <property type="entry name" value="7tmA_S1PR3_Edg3"/>
    <property type="match status" value="1"/>
</dbReference>
<feature type="region of interest" description="Disordered" evidence="14">
    <location>
        <begin position="356"/>
        <end position="377"/>
    </location>
</feature>
<dbReference type="Proteomes" id="UP000504632">
    <property type="component" value="Chromosome 3"/>
</dbReference>
<keyword evidence="3 13" id="KW-0812">Transmembrane</keyword>
<feature type="disulfide bond" evidence="12">
    <location>
        <begin position="206"/>
        <end position="213"/>
    </location>
</feature>
<feature type="transmembrane region" description="Helical" evidence="15">
    <location>
        <begin position="310"/>
        <end position="329"/>
    </location>
</feature>
<feature type="transmembrane region" description="Helical" evidence="15">
    <location>
        <begin position="182"/>
        <end position="204"/>
    </location>
</feature>
<dbReference type="InParanoid" id="A0A6J2UUS0"/>
<evidence type="ECO:0000313" key="17">
    <source>
        <dbReference type="Proteomes" id="UP000504632"/>
    </source>
</evidence>
<dbReference type="PROSITE" id="PS00237">
    <property type="entry name" value="G_PROTEIN_RECEP_F1_1"/>
    <property type="match status" value="1"/>
</dbReference>
<feature type="domain" description="G-protein coupled receptors family 1 profile" evidence="16">
    <location>
        <begin position="84"/>
        <end position="326"/>
    </location>
</feature>
<sequence>MTAMDVTTFGEILKINRPLGVGKTLHLTPTPPAGETLNKRKMNTEIFEHYNYTGRLDNRDETASGTIDPKSIVFPIICSFIVLENMIVLIAIWKNHKFHNRMYFFIGNLALCDLLTGVAYIANVLMSGDKTLHLSTVQWFIREGSMFVALGGSIFSLLAIAIERHLTMIKMRPYDANKNYRVFLLIGTCWLISVTLGALPIIGWNCRNNLADCSTVLPLYSKKYVAFCITIFMVLLLAISVLYVRIYMLVKSSSRKVTKHSNSEHSMALLRTVIIVVGVFIACWTPIFVLLLIDVACEHRRCPVLLKADWFIVLAVVNSAMNPVIYTLASREMRRAFFSLICGCLFRKGVKGCRPNTDPNRSKSSTSHSHRANEQETPEIFVTQASLNIPASANGGK</sequence>
<keyword evidence="11" id="KW-0449">Lipoprotein</keyword>
<feature type="transmembrane region" description="Helical" evidence="15">
    <location>
        <begin position="72"/>
        <end position="93"/>
    </location>
</feature>
<dbReference type="FunFam" id="1.20.1070.10:FF:000098">
    <property type="entry name" value="Sphingosine 1-phosphate receptor 1"/>
    <property type="match status" value="1"/>
</dbReference>
<keyword evidence="4 15" id="KW-1133">Transmembrane helix</keyword>
<dbReference type="GO" id="GO:0038036">
    <property type="term" value="F:sphingosine-1-phosphate receptor activity"/>
    <property type="evidence" value="ECO:0007669"/>
    <property type="project" value="InterPro"/>
</dbReference>
<evidence type="ECO:0000256" key="11">
    <source>
        <dbReference type="ARBA" id="ARBA00023288"/>
    </source>
</evidence>
<name>A0A6J2UUS0_CHACN</name>
<protein>
    <submittedName>
        <fullName evidence="18">Sphingosine 1-phosphate receptor 3</fullName>
    </submittedName>
</protein>
<feature type="transmembrane region" description="Helical" evidence="15">
    <location>
        <begin position="268"/>
        <end position="290"/>
    </location>
</feature>
<dbReference type="OrthoDB" id="9874984at2759"/>
<dbReference type="GO" id="GO:0030334">
    <property type="term" value="P:regulation of cell migration"/>
    <property type="evidence" value="ECO:0007669"/>
    <property type="project" value="UniProtKB-ARBA"/>
</dbReference>
<keyword evidence="17" id="KW-1185">Reference proteome</keyword>
<dbReference type="InterPro" id="IPR000276">
    <property type="entry name" value="GPCR_Rhodpsn"/>
</dbReference>
<evidence type="ECO:0000256" key="8">
    <source>
        <dbReference type="ARBA" id="ARBA00023170"/>
    </source>
</evidence>
<keyword evidence="10 13" id="KW-0807">Transducer</keyword>
<dbReference type="RefSeq" id="XP_030623814.1">
    <property type="nucleotide sequence ID" value="XM_030767954.1"/>
</dbReference>
<evidence type="ECO:0000256" key="2">
    <source>
        <dbReference type="ARBA" id="ARBA00022475"/>
    </source>
</evidence>
<feature type="disulfide bond" evidence="12">
    <location>
        <begin position="297"/>
        <end position="302"/>
    </location>
</feature>
<evidence type="ECO:0000256" key="10">
    <source>
        <dbReference type="ARBA" id="ARBA00023224"/>
    </source>
</evidence>
<feature type="transmembrane region" description="Helical" evidence="15">
    <location>
        <begin position="105"/>
        <end position="125"/>
    </location>
</feature>
<dbReference type="GO" id="GO:2000026">
    <property type="term" value="P:regulation of multicellular organismal development"/>
    <property type="evidence" value="ECO:0007669"/>
    <property type="project" value="UniProtKB-ARBA"/>
</dbReference>
<dbReference type="SMART" id="SM01381">
    <property type="entry name" value="7TM_GPCR_Srsx"/>
    <property type="match status" value="1"/>
</dbReference>
<dbReference type="GO" id="GO:0042074">
    <property type="term" value="P:cell migration involved in gastrulation"/>
    <property type="evidence" value="ECO:0007669"/>
    <property type="project" value="UniProtKB-ARBA"/>
</dbReference>
<dbReference type="Pfam" id="PF00001">
    <property type="entry name" value="7tm_1"/>
    <property type="match status" value="1"/>
</dbReference>
<keyword evidence="7" id="KW-0564">Palmitate</keyword>
<dbReference type="CTD" id="100332187"/>
<gene>
    <name evidence="18" type="primary">s1pr3b</name>
</gene>
<organism evidence="17 18">
    <name type="scientific">Chanos chanos</name>
    <name type="common">Milkfish</name>
    <name type="synonym">Mugil chanos</name>
    <dbReference type="NCBI Taxonomy" id="29144"/>
    <lineage>
        <taxon>Eukaryota</taxon>
        <taxon>Metazoa</taxon>
        <taxon>Chordata</taxon>
        <taxon>Craniata</taxon>
        <taxon>Vertebrata</taxon>
        <taxon>Euteleostomi</taxon>
        <taxon>Actinopterygii</taxon>
        <taxon>Neopterygii</taxon>
        <taxon>Teleostei</taxon>
        <taxon>Ostariophysi</taxon>
        <taxon>Gonorynchiformes</taxon>
        <taxon>Chanidae</taxon>
        <taxon>Chanos</taxon>
    </lineage>
</organism>
<evidence type="ECO:0000256" key="9">
    <source>
        <dbReference type="ARBA" id="ARBA00023180"/>
    </source>
</evidence>
<dbReference type="PANTHER" id="PTHR22750">
    <property type="entry name" value="G-PROTEIN COUPLED RECEPTOR"/>
    <property type="match status" value="1"/>
</dbReference>
<dbReference type="InterPro" id="IPR004062">
    <property type="entry name" value="EDG3_rcpt"/>
</dbReference>
<dbReference type="PRINTS" id="PR00237">
    <property type="entry name" value="GPCRRHODOPSN"/>
</dbReference>